<dbReference type="Gene3D" id="3.90.1690.10">
    <property type="entry name" value="phage-related protein like domain"/>
    <property type="match status" value="1"/>
</dbReference>
<dbReference type="EMBL" id="SIHJ01000001">
    <property type="protein sequence ID" value="TWT35322.1"/>
    <property type="molecule type" value="Genomic_DNA"/>
</dbReference>
<proteinExistence type="predicted"/>
<sequence length="332" mass="36748">MAANPVNADFDVREDLSLTIEEFDLEMNKAGYVGHRLLPPMPKDKKAGKVPRLPLEETMQDIDVNRNPDGSFKLMTLEYSSDSYDTQSKGLESQIDDETLERYDDLTDAEARVSRLIEECILRAFEIDVVSYFTTPANYAASRTTGGLTSWLNAASAAPYANIDAEREAFFLDFGKEPNALFLARSDMRAALNADDTLGRIKNQNFQDARPGSLNANAANLAQALDIPEVIVANSLKNTGNTRNLSRIWPVGVAVMAYIAQTDDPAEVCLGRSPVWSPMGVVDGDRIGVWAESYEKPEVAGSRVRRRANWGRKIWHPEAARLILIHGQANPD</sequence>
<evidence type="ECO:0000313" key="1">
    <source>
        <dbReference type="EMBL" id="TWT35322.1"/>
    </source>
</evidence>
<gene>
    <name evidence="1" type="ORF">KOR34_02120</name>
</gene>
<protein>
    <recommendedName>
        <fullName evidence="3">Phage capsid family protein</fullName>
    </recommendedName>
</protein>
<dbReference type="RefSeq" id="WP_146561403.1">
    <property type="nucleotide sequence ID" value="NZ_SIHJ01000001.1"/>
</dbReference>
<reference evidence="1 2" key="1">
    <citation type="submission" date="2019-02" db="EMBL/GenBank/DDBJ databases">
        <title>Deep-cultivation of Planctomycetes and their phenomic and genomic characterization uncovers novel biology.</title>
        <authorList>
            <person name="Wiegand S."/>
            <person name="Jogler M."/>
            <person name="Boedeker C."/>
            <person name="Pinto D."/>
            <person name="Vollmers J."/>
            <person name="Rivas-Marin E."/>
            <person name="Kohn T."/>
            <person name="Peeters S.H."/>
            <person name="Heuer A."/>
            <person name="Rast P."/>
            <person name="Oberbeckmann S."/>
            <person name="Bunk B."/>
            <person name="Jeske O."/>
            <person name="Meyerdierks A."/>
            <person name="Storesund J.E."/>
            <person name="Kallscheuer N."/>
            <person name="Luecker S."/>
            <person name="Lage O.M."/>
            <person name="Pohl T."/>
            <person name="Merkel B.J."/>
            <person name="Hornburger P."/>
            <person name="Mueller R.-W."/>
            <person name="Bruemmer F."/>
            <person name="Labrenz M."/>
            <person name="Spormann A.M."/>
            <person name="Op Den Camp H."/>
            <person name="Overmann J."/>
            <person name="Amann R."/>
            <person name="Jetten M.S.M."/>
            <person name="Mascher T."/>
            <person name="Medema M.H."/>
            <person name="Devos D.P."/>
            <person name="Kaster A.-K."/>
            <person name="Ovreas L."/>
            <person name="Rohde M."/>
            <person name="Galperin M.Y."/>
            <person name="Jogler C."/>
        </authorList>
    </citation>
    <scope>NUCLEOTIDE SEQUENCE [LARGE SCALE GENOMIC DNA]</scope>
    <source>
        <strain evidence="1 2">KOR34</strain>
    </source>
</reference>
<organism evidence="1 2">
    <name type="scientific">Posidoniimonas corsicana</name>
    <dbReference type="NCBI Taxonomy" id="1938618"/>
    <lineage>
        <taxon>Bacteria</taxon>
        <taxon>Pseudomonadati</taxon>
        <taxon>Planctomycetota</taxon>
        <taxon>Planctomycetia</taxon>
        <taxon>Pirellulales</taxon>
        <taxon>Lacipirellulaceae</taxon>
        <taxon>Posidoniimonas</taxon>
    </lineage>
</organism>
<name>A0A5C5VC81_9BACT</name>
<evidence type="ECO:0008006" key="3">
    <source>
        <dbReference type="Google" id="ProtNLM"/>
    </source>
</evidence>
<dbReference type="Proteomes" id="UP000316714">
    <property type="component" value="Unassembled WGS sequence"/>
</dbReference>
<dbReference type="InterPro" id="IPR053738">
    <property type="entry name" value="Lambda_capsid_assembly"/>
</dbReference>
<comment type="caution">
    <text evidence="1">The sequence shown here is derived from an EMBL/GenBank/DDBJ whole genome shotgun (WGS) entry which is preliminary data.</text>
</comment>
<keyword evidence="2" id="KW-1185">Reference proteome</keyword>
<accession>A0A5C5VC81</accession>
<dbReference type="AlphaFoldDB" id="A0A5C5VC81"/>
<evidence type="ECO:0000313" key="2">
    <source>
        <dbReference type="Proteomes" id="UP000316714"/>
    </source>
</evidence>